<evidence type="ECO:0000313" key="3">
    <source>
        <dbReference type="Proteomes" id="UP000824014"/>
    </source>
</evidence>
<dbReference type="InterPro" id="IPR025636">
    <property type="entry name" value="DUF4294"/>
</dbReference>
<name>A0A9D2DCA3_9BACT</name>
<evidence type="ECO:0000313" key="2">
    <source>
        <dbReference type="EMBL" id="HIZ14318.1"/>
    </source>
</evidence>
<dbReference type="EMBL" id="DXCC01000001">
    <property type="protein sequence ID" value="HIZ14318.1"/>
    <property type="molecule type" value="Genomic_DNA"/>
</dbReference>
<dbReference type="Proteomes" id="UP000824014">
    <property type="component" value="Unassembled WGS sequence"/>
</dbReference>
<dbReference type="Pfam" id="PF14127">
    <property type="entry name" value="DUF4294"/>
    <property type="match status" value="1"/>
</dbReference>
<comment type="caution">
    <text evidence="2">The sequence shown here is derived from an EMBL/GenBank/DDBJ whole genome shotgun (WGS) entry which is preliminary data.</text>
</comment>
<reference evidence="2" key="2">
    <citation type="submission" date="2021-04" db="EMBL/GenBank/DDBJ databases">
        <authorList>
            <person name="Gilroy R."/>
        </authorList>
    </citation>
    <scope>NUCLEOTIDE SEQUENCE</scope>
    <source>
        <strain evidence="2">ChiHjej11B10-19426</strain>
    </source>
</reference>
<feature type="chain" id="PRO_5038615357" evidence="1">
    <location>
        <begin position="26"/>
        <end position="202"/>
    </location>
</feature>
<proteinExistence type="predicted"/>
<feature type="signal peptide" evidence="1">
    <location>
        <begin position="1"/>
        <end position="25"/>
    </location>
</feature>
<organism evidence="2 3">
    <name type="scientific">Candidatus Tidjanibacter faecipullorum</name>
    <dbReference type="NCBI Taxonomy" id="2838766"/>
    <lineage>
        <taxon>Bacteria</taxon>
        <taxon>Pseudomonadati</taxon>
        <taxon>Bacteroidota</taxon>
        <taxon>Bacteroidia</taxon>
        <taxon>Bacteroidales</taxon>
        <taxon>Rikenellaceae</taxon>
        <taxon>Tidjanibacter</taxon>
    </lineage>
</organism>
<sequence length="202" mass="23719">MRQACFRRVILLIAVLSATIGSALAQRPEDYRFRGGRYTGYEILDGDTVITVQINPLYVYTPPRNMKQYQRLVRNVKKVYPYAQEARMYMRQLDTKLDSIKSPLKRERFVASMEREIVRKYTPILEQMTFTQGKILIKLIDRETARTPYQILRQFRGRLTAGFYNAIAKIFKADLHQHYDPVHNEEDAQIERIVTLIEAGLL</sequence>
<accession>A0A9D2DCA3</accession>
<reference evidence="2" key="1">
    <citation type="journal article" date="2021" name="PeerJ">
        <title>Extensive microbial diversity within the chicken gut microbiome revealed by metagenomics and culture.</title>
        <authorList>
            <person name="Gilroy R."/>
            <person name="Ravi A."/>
            <person name="Getino M."/>
            <person name="Pursley I."/>
            <person name="Horton D.L."/>
            <person name="Alikhan N.F."/>
            <person name="Baker D."/>
            <person name="Gharbi K."/>
            <person name="Hall N."/>
            <person name="Watson M."/>
            <person name="Adriaenssens E.M."/>
            <person name="Foster-Nyarko E."/>
            <person name="Jarju S."/>
            <person name="Secka A."/>
            <person name="Antonio M."/>
            <person name="Oren A."/>
            <person name="Chaudhuri R.R."/>
            <person name="La Ragione R."/>
            <person name="Hildebrand F."/>
            <person name="Pallen M.J."/>
        </authorList>
    </citation>
    <scope>NUCLEOTIDE SEQUENCE</scope>
    <source>
        <strain evidence="2">ChiHjej11B10-19426</strain>
    </source>
</reference>
<evidence type="ECO:0000256" key="1">
    <source>
        <dbReference type="SAM" id="SignalP"/>
    </source>
</evidence>
<protein>
    <submittedName>
        <fullName evidence="2">DUF4294 domain-containing protein</fullName>
    </submittedName>
</protein>
<dbReference type="AlphaFoldDB" id="A0A9D2DCA3"/>
<gene>
    <name evidence="2" type="ORF">H9816_00140</name>
</gene>
<keyword evidence="1" id="KW-0732">Signal</keyword>